<keyword evidence="2 5" id="KW-0396">Initiation factor</keyword>
<dbReference type="CDD" id="cd04452">
    <property type="entry name" value="S1_IF2_alpha"/>
    <property type="match status" value="1"/>
</dbReference>
<dbReference type="GO" id="GO:0003723">
    <property type="term" value="F:RNA binding"/>
    <property type="evidence" value="ECO:0007669"/>
    <property type="project" value="InterPro"/>
</dbReference>
<gene>
    <name evidence="5" type="ORF">ENU31_03025</name>
</gene>
<keyword evidence="3" id="KW-0648">Protein biosynthesis</keyword>
<name>A0A7C4GZ91_9CREN</name>
<dbReference type="SUPFAM" id="SSF50249">
    <property type="entry name" value="Nucleic acid-binding proteins"/>
    <property type="match status" value="1"/>
</dbReference>
<dbReference type="GO" id="GO:0043022">
    <property type="term" value="F:ribosome binding"/>
    <property type="evidence" value="ECO:0007669"/>
    <property type="project" value="TreeGrafter"/>
</dbReference>
<dbReference type="PANTHER" id="PTHR10602">
    <property type="entry name" value="EUKARYOTIC TRANSLATION INITIATION FACTOR 2 SUBUNIT 1"/>
    <property type="match status" value="1"/>
</dbReference>
<dbReference type="InterPro" id="IPR003029">
    <property type="entry name" value="S1_domain"/>
</dbReference>
<dbReference type="NCBIfam" id="NF003062">
    <property type="entry name" value="PRK03987.1-1"/>
    <property type="match status" value="1"/>
</dbReference>
<accession>A0A7C4GZ91</accession>
<dbReference type="AlphaFoldDB" id="A0A7C4GZ91"/>
<dbReference type="SUPFAM" id="SSF116742">
    <property type="entry name" value="eIF2alpha middle domain-like"/>
    <property type="match status" value="1"/>
</dbReference>
<dbReference type="InterPro" id="IPR011488">
    <property type="entry name" value="TIF_2_asu"/>
</dbReference>
<organism evidence="5">
    <name type="scientific">Ignisphaera aggregans</name>
    <dbReference type="NCBI Taxonomy" id="334771"/>
    <lineage>
        <taxon>Archaea</taxon>
        <taxon>Thermoproteota</taxon>
        <taxon>Thermoprotei</taxon>
        <taxon>Desulfurococcales</taxon>
        <taxon>Desulfurococcaceae</taxon>
        <taxon>Ignisphaera</taxon>
    </lineage>
</organism>
<dbReference type="Pfam" id="PF07541">
    <property type="entry name" value="EIF_2_alpha"/>
    <property type="match status" value="1"/>
</dbReference>
<sequence length="274" mass="31775">MSAIPFRKKGLPEVGELVIARIDKVFEYGAYATLLEYEVQEAFIPWSEVSTRYVKDIRDVLKEGRVVVGKVIRVDKKAPKVQIDISIKRVLEGEKKIKILRWKRLQRAQKIVELAARNIKMSLDEAYNMVWSKLEKDIDPMSILEQCILEGPEALIRKGISDYWSNVVCEEAKKHISIKMVKIRAIMKIVTYKPDGIERIKKILTSLHNIELPQNTKVYVYAIGAPRYRIEIIAPHYKDAEKIFSHIDAMLRNLVKELEIDQFNIEREEVEKGG</sequence>
<comment type="caution">
    <text evidence="5">The sequence shown here is derived from an EMBL/GenBank/DDBJ whole genome shotgun (WGS) entry which is preliminary data.</text>
</comment>
<comment type="similarity">
    <text evidence="1">Belongs to the eIF-2-alpha family.</text>
</comment>
<dbReference type="Pfam" id="PF00575">
    <property type="entry name" value="S1"/>
    <property type="match status" value="1"/>
</dbReference>
<dbReference type="SMART" id="SM00316">
    <property type="entry name" value="S1"/>
    <property type="match status" value="1"/>
</dbReference>
<dbReference type="GO" id="GO:0003743">
    <property type="term" value="F:translation initiation factor activity"/>
    <property type="evidence" value="ECO:0007669"/>
    <property type="project" value="UniProtKB-KW"/>
</dbReference>
<dbReference type="Gene3D" id="1.10.150.190">
    <property type="entry name" value="Translation initiation factor 2, subunit 1, domain 2"/>
    <property type="match status" value="1"/>
</dbReference>
<dbReference type="InterPro" id="IPR044126">
    <property type="entry name" value="S1_IF2_alpha"/>
</dbReference>
<dbReference type="Gene3D" id="3.30.70.1130">
    <property type="entry name" value="EIF_2_alpha"/>
    <property type="match status" value="1"/>
</dbReference>
<dbReference type="Gene3D" id="2.40.50.140">
    <property type="entry name" value="Nucleic acid-binding proteins"/>
    <property type="match status" value="1"/>
</dbReference>
<evidence type="ECO:0000259" key="4">
    <source>
        <dbReference type="PROSITE" id="PS50126"/>
    </source>
</evidence>
<evidence type="ECO:0000256" key="1">
    <source>
        <dbReference type="ARBA" id="ARBA00007223"/>
    </source>
</evidence>
<dbReference type="InterPro" id="IPR012340">
    <property type="entry name" value="NA-bd_OB-fold"/>
</dbReference>
<dbReference type="InterPro" id="IPR024055">
    <property type="entry name" value="TIF2_asu_C"/>
</dbReference>
<proteinExistence type="inferred from homology"/>
<reference evidence="5" key="1">
    <citation type="journal article" date="2020" name="mSystems">
        <title>Genome- and Community-Level Interaction Insights into Carbon Utilization and Element Cycling Functions of Hydrothermarchaeota in Hydrothermal Sediment.</title>
        <authorList>
            <person name="Zhou Z."/>
            <person name="Liu Y."/>
            <person name="Xu W."/>
            <person name="Pan J."/>
            <person name="Luo Z.H."/>
            <person name="Li M."/>
        </authorList>
    </citation>
    <scope>NUCLEOTIDE SEQUENCE [LARGE SCALE GENOMIC DNA]</scope>
    <source>
        <strain evidence="5">SpSt-658</strain>
    </source>
</reference>
<feature type="domain" description="S1 motif" evidence="4">
    <location>
        <begin position="15"/>
        <end position="88"/>
    </location>
</feature>
<dbReference type="InterPro" id="IPR024054">
    <property type="entry name" value="TIF2_asu_middle_sf"/>
</dbReference>
<dbReference type="PROSITE" id="PS50126">
    <property type="entry name" value="S1"/>
    <property type="match status" value="1"/>
</dbReference>
<evidence type="ECO:0000313" key="5">
    <source>
        <dbReference type="EMBL" id="HGM07365.1"/>
    </source>
</evidence>
<dbReference type="EMBL" id="DTCA01000095">
    <property type="protein sequence ID" value="HGM07365.1"/>
    <property type="molecule type" value="Genomic_DNA"/>
</dbReference>
<evidence type="ECO:0000256" key="2">
    <source>
        <dbReference type="ARBA" id="ARBA00022540"/>
    </source>
</evidence>
<dbReference type="SUPFAM" id="SSF110993">
    <property type="entry name" value="eIF-2-alpha, C-terminal domain"/>
    <property type="match status" value="1"/>
</dbReference>
<dbReference type="PANTHER" id="PTHR10602:SF0">
    <property type="entry name" value="EUKARYOTIC TRANSLATION INITIATION FACTOR 2 SUBUNIT 1"/>
    <property type="match status" value="1"/>
</dbReference>
<protein>
    <submittedName>
        <fullName evidence="5">Translation initiation factor IF-2 subunit alpha</fullName>
    </submittedName>
</protein>
<evidence type="ECO:0000256" key="3">
    <source>
        <dbReference type="ARBA" id="ARBA00022917"/>
    </source>
</evidence>